<reference evidence="2" key="1">
    <citation type="journal article" date="2021" name="Nat. Commun.">
        <title>Genetic determinants of endophytism in the Arabidopsis root mycobiome.</title>
        <authorList>
            <person name="Mesny F."/>
            <person name="Miyauchi S."/>
            <person name="Thiergart T."/>
            <person name="Pickel B."/>
            <person name="Atanasova L."/>
            <person name="Karlsson M."/>
            <person name="Huettel B."/>
            <person name="Barry K.W."/>
            <person name="Haridas S."/>
            <person name="Chen C."/>
            <person name="Bauer D."/>
            <person name="Andreopoulos W."/>
            <person name="Pangilinan J."/>
            <person name="LaButti K."/>
            <person name="Riley R."/>
            <person name="Lipzen A."/>
            <person name="Clum A."/>
            <person name="Drula E."/>
            <person name="Henrissat B."/>
            <person name="Kohler A."/>
            <person name="Grigoriev I.V."/>
            <person name="Martin F.M."/>
            <person name="Hacquard S."/>
        </authorList>
    </citation>
    <scope>NUCLEOTIDE SEQUENCE</scope>
    <source>
        <strain evidence="2">MPI-SDFR-AT-0117</strain>
    </source>
</reference>
<feature type="region of interest" description="Disordered" evidence="1">
    <location>
        <begin position="92"/>
        <end position="114"/>
    </location>
</feature>
<dbReference type="Proteomes" id="UP000770015">
    <property type="component" value="Unassembled WGS sequence"/>
</dbReference>
<feature type="region of interest" description="Disordered" evidence="1">
    <location>
        <begin position="1"/>
        <end position="41"/>
    </location>
</feature>
<dbReference type="AlphaFoldDB" id="A0A9P8V7P2"/>
<name>A0A9P8V7P2_9PEZI</name>
<dbReference type="EMBL" id="JAGSXJ010000017">
    <property type="protein sequence ID" value="KAH6683546.1"/>
    <property type="molecule type" value="Genomic_DNA"/>
</dbReference>
<accession>A0A9P8V7P2</accession>
<keyword evidence="3" id="KW-1185">Reference proteome</keyword>
<evidence type="ECO:0008006" key="4">
    <source>
        <dbReference type="Google" id="ProtNLM"/>
    </source>
</evidence>
<feature type="compositionally biased region" description="Polar residues" evidence="1">
    <location>
        <begin position="98"/>
        <end position="114"/>
    </location>
</feature>
<proteinExistence type="predicted"/>
<sequence>MSPPRYSPASSATYDSRSDYSESTRSDIEMGQSSDEDEEIEEELQENNRRLGISNCENALEFINGRVADIAAGDGNFDSGLDSESDSDIFISSDLHQNDTPPTITTDTANMSHLNTGDTDDEGCRPLCALCACPLSSSQLHTAPASFTSYPAIREELLDNLTQTRSPYDDRPDPDELDDDHRTALEMFDSRIVNYDKTRWLNGLRALTNMVVEEVQGEDDFGNSICVLKLKFFKLRFPIIYSEADWLYPTIRAGRNNIPVRIGRLINCYKNPPSQTAAADSLFNPGPAMPYHLQCLKLFRKFMGREFNLQNFDLGVLYMTMQTELQRGDDAHYLQDLKYLAEGYENDGWPWQCRPGFEYLVLDPMGPTDFFIEKIIRKRPAPGTSGFLHRTPQRTSSDIFSLLPHELKFLILENLRPTDAYSLTTASRAMLSGTSRPIFWKQYALRHLPWLFELRPIARKDEQCKYDYRDLSNWADNMSQLNDPKRTDRYLFLVNRRRLWESWHGLGWNVKDTTKHWELATASGAEPGTAQWENEGGEENNGSHDVQEAHNERHSEATLATTSMITTTRSQIS</sequence>
<gene>
    <name evidence="2" type="ORF">F5X68DRAFT_233602</name>
</gene>
<dbReference type="OrthoDB" id="2571985at2759"/>
<protein>
    <recommendedName>
        <fullName evidence="4">F-box domain-containing protein</fullName>
    </recommendedName>
</protein>
<feature type="compositionally biased region" description="Basic and acidic residues" evidence="1">
    <location>
        <begin position="16"/>
        <end position="28"/>
    </location>
</feature>
<evidence type="ECO:0000313" key="3">
    <source>
        <dbReference type="Proteomes" id="UP000770015"/>
    </source>
</evidence>
<feature type="compositionally biased region" description="Basic and acidic residues" evidence="1">
    <location>
        <begin position="541"/>
        <end position="556"/>
    </location>
</feature>
<evidence type="ECO:0000256" key="1">
    <source>
        <dbReference type="SAM" id="MobiDB-lite"/>
    </source>
</evidence>
<comment type="caution">
    <text evidence="2">The sequence shown here is derived from an EMBL/GenBank/DDBJ whole genome shotgun (WGS) entry which is preliminary data.</text>
</comment>
<organism evidence="2 3">
    <name type="scientific">Plectosphaerella plurivora</name>
    <dbReference type="NCBI Taxonomy" id="936078"/>
    <lineage>
        <taxon>Eukaryota</taxon>
        <taxon>Fungi</taxon>
        <taxon>Dikarya</taxon>
        <taxon>Ascomycota</taxon>
        <taxon>Pezizomycotina</taxon>
        <taxon>Sordariomycetes</taxon>
        <taxon>Hypocreomycetidae</taxon>
        <taxon>Glomerellales</taxon>
        <taxon>Plectosphaerellaceae</taxon>
        <taxon>Plectosphaerella</taxon>
    </lineage>
</organism>
<feature type="region of interest" description="Disordered" evidence="1">
    <location>
        <begin position="523"/>
        <end position="573"/>
    </location>
</feature>
<dbReference type="SUPFAM" id="SSF81383">
    <property type="entry name" value="F-box domain"/>
    <property type="match status" value="1"/>
</dbReference>
<dbReference type="InterPro" id="IPR036047">
    <property type="entry name" value="F-box-like_dom_sf"/>
</dbReference>
<feature type="compositionally biased region" description="Low complexity" evidence="1">
    <location>
        <begin position="558"/>
        <end position="573"/>
    </location>
</feature>
<evidence type="ECO:0000313" key="2">
    <source>
        <dbReference type="EMBL" id="KAH6683546.1"/>
    </source>
</evidence>